<dbReference type="RefSeq" id="WP_204943193.1">
    <property type="nucleotide sequence ID" value="NZ_JAFBBP010000001.1"/>
</dbReference>
<dbReference type="Pfam" id="PF00440">
    <property type="entry name" value="TetR_N"/>
    <property type="match status" value="1"/>
</dbReference>
<evidence type="ECO:0000313" key="7">
    <source>
        <dbReference type="Proteomes" id="UP000764837"/>
    </source>
</evidence>
<keyword evidence="1" id="KW-0805">Transcription regulation</keyword>
<dbReference type="InterPro" id="IPR001647">
    <property type="entry name" value="HTH_TetR"/>
</dbReference>
<dbReference type="PANTHER" id="PTHR30055:SF234">
    <property type="entry name" value="HTH-TYPE TRANSCRIPTIONAL REGULATOR BETI"/>
    <property type="match status" value="1"/>
</dbReference>
<keyword evidence="3" id="KW-0804">Transcription</keyword>
<dbReference type="PANTHER" id="PTHR30055">
    <property type="entry name" value="HTH-TYPE TRANSCRIPTIONAL REGULATOR RUTR"/>
    <property type="match status" value="1"/>
</dbReference>
<dbReference type="InterPro" id="IPR036271">
    <property type="entry name" value="Tet_transcr_reg_TetR-rel_C_sf"/>
</dbReference>
<dbReference type="Pfam" id="PF21597">
    <property type="entry name" value="TetR_C_43"/>
    <property type="match status" value="1"/>
</dbReference>
<evidence type="ECO:0000256" key="2">
    <source>
        <dbReference type="ARBA" id="ARBA00023125"/>
    </source>
</evidence>
<feature type="domain" description="HTH tetR-type" evidence="5">
    <location>
        <begin position="14"/>
        <end position="73"/>
    </location>
</feature>
<sequence>MSTAVGGGRRADAVRNRQLALDAAIALLSDPGATLTVEAIARRAGLGAGTVVRAFGGKDALVDAAVSTLLEPVVTRARDLLAQTSPERALRVFLAELIAFQSAHHSISEQLGGLDLPATTTLRAELVRVVEDMIAGARRDGAVRTDLEPDVIAVLIGESAFAIARSSPASGELAAAYITVMMDGLRPR</sequence>
<dbReference type="EMBL" id="JAFBBP010000001">
    <property type="protein sequence ID" value="MBM7492289.1"/>
    <property type="molecule type" value="Genomic_DNA"/>
</dbReference>
<evidence type="ECO:0000259" key="5">
    <source>
        <dbReference type="PROSITE" id="PS50977"/>
    </source>
</evidence>
<name>A0ABS2LX96_9ACTN</name>
<keyword evidence="2 4" id="KW-0238">DNA-binding</keyword>
<reference evidence="6 7" key="1">
    <citation type="submission" date="2021-01" db="EMBL/GenBank/DDBJ databases">
        <title>Sequencing the genomes of 1000 actinobacteria strains.</title>
        <authorList>
            <person name="Klenk H.-P."/>
        </authorList>
    </citation>
    <scope>NUCLEOTIDE SEQUENCE [LARGE SCALE GENOMIC DNA]</scope>
    <source>
        <strain evidence="6 7">DSM 100204</strain>
    </source>
</reference>
<proteinExistence type="predicted"/>
<dbReference type="SUPFAM" id="SSF48498">
    <property type="entry name" value="Tetracyclin repressor-like, C-terminal domain"/>
    <property type="match status" value="1"/>
</dbReference>
<dbReference type="PROSITE" id="PS50977">
    <property type="entry name" value="HTH_TETR_2"/>
    <property type="match status" value="1"/>
</dbReference>
<dbReference type="SUPFAM" id="SSF46689">
    <property type="entry name" value="Homeodomain-like"/>
    <property type="match status" value="1"/>
</dbReference>
<comment type="caution">
    <text evidence="6">The sequence shown here is derived from an EMBL/GenBank/DDBJ whole genome shotgun (WGS) entry which is preliminary data.</text>
</comment>
<evidence type="ECO:0000256" key="3">
    <source>
        <dbReference type="ARBA" id="ARBA00023163"/>
    </source>
</evidence>
<dbReference type="InterPro" id="IPR049445">
    <property type="entry name" value="TetR_SbtR-like_C"/>
</dbReference>
<feature type="DNA-binding region" description="H-T-H motif" evidence="4">
    <location>
        <begin position="36"/>
        <end position="55"/>
    </location>
</feature>
<dbReference type="Gene3D" id="1.10.357.10">
    <property type="entry name" value="Tetracycline Repressor, domain 2"/>
    <property type="match status" value="1"/>
</dbReference>
<keyword evidence="7" id="KW-1185">Reference proteome</keyword>
<evidence type="ECO:0000256" key="4">
    <source>
        <dbReference type="PROSITE-ProRule" id="PRU00335"/>
    </source>
</evidence>
<dbReference type="Proteomes" id="UP000764837">
    <property type="component" value="Unassembled WGS sequence"/>
</dbReference>
<accession>A0ABS2LX96</accession>
<dbReference type="InterPro" id="IPR009057">
    <property type="entry name" value="Homeodomain-like_sf"/>
</dbReference>
<protein>
    <submittedName>
        <fullName evidence="6">AcrR family transcriptional regulator</fullName>
    </submittedName>
</protein>
<gene>
    <name evidence="6" type="ORF">JOD64_003511</name>
</gene>
<evidence type="ECO:0000313" key="6">
    <source>
        <dbReference type="EMBL" id="MBM7492289.1"/>
    </source>
</evidence>
<evidence type="ECO:0000256" key="1">
    <source>
        <dbReference type="ARBA" id="ARBA00023015"/>
    </source>
</evidence>
<organism evidence="6 7">
    <name type="scientific">Micromonospora luteifusca</name>
    <dbReference type="NCBI Taxonomy" id="709860"/>
    <lineage>
        <taxon>Bacteria</taxon>
        <taxon>Bacillati</taxon>
        <taxon>Actinomycetota</taxon>
        <taxon>Actinomycetes</taxon>
        <taxon>Micromonosporales</taxon>
        <taxon>Micromonosporaceae</taxon>
        <taxon>Micromonospora</taxon>
    </lineage>
</organism>
<dbReference type="InterPro" id="IPR050109">
    <property type="entry name" value="HTH-type_TetR-like_transc_reg"/>
</dbReference>